<name>A0A7E4UP32_PANRE</name>
<evidence type="ECO:0000313" key="2">
    <source>
        <dbReference type="Proteomes" id="UP000492821"/>
    </source>
</evidence>
<sequence length="152" mass="16361">MTDRVPGQAGQSPSQKTTDEKSRGQTDCCQPARARTKGAIAVVLDRSMCGRLLPCSSLKIMITAGCQASIVGFIRVRPYLELLPRIICPFSGCNNGSVVRPFLQLHAVLNPSAYSSKIAAMPALPTHHHPTRRLSPKVGILKSTWPFAPASP</sequence>
<organism evidence="2 3">
    <name type="scientific">Panagrellus redivivus</name>
    <name type="common">Microworm</name>
    <dbReference type="NCBI Taxonomy" id="6233"/>
    <lineage>
        <taxon>Eukaryota</taxon>
        <taxon>Metazoa</taxon>
        <taxon>Ecdysozoa</taxon>
        <taxon>Nematoda</taxon>
        <taxon>Chromadorea</taxon>
        <taxon>Rhabditida</taxon>
        <taxon>Tylenchina</taxon>
        <taxon>Panagrolaimomorpha</taxon>
        <taxon>Panagrolaimoidea</taxon>
        <taxon>Panagrolaimidae</taxon>
        <taxon>Panagrellus</taxon>
    </lineage>
</organism>
<accession>A0A7E4UP32</accession>
<evidence type="ECO:0000256" key="1">
    <source>
        <dbReference type="SAM" id="MobiDB-lite"/>
    </source>
</evidence>
<dbReference type="WBParaSite" id="Pan_g11055.t1">
    <property type="protein sequence ID" value="Pan_g11055.t1"/>
    <property type="gene ID" value="Pan_g11055"/>
</dbReference>
<dbReference type="Proteomes" id="UP000492821">
    <property type="component" value="Unassembled WGS sequence"/>
</dbReference>
<protein>
    <submittedName>
        <fullName evidence="3">Uncharacterized protein</fullName>
    </submittedName>
</protein>
<reference evidence="2" key="1">
    <citation type="journal article" date="2013" name="Genetics">
        <title>The draft genome and transcriptome of Panagrellus redivivus are shaped by the harsh demands of a free-living lifestyle.</title>
        <authorList>
            <person name="Srinivasan J."/>
            <person name="Dillman A.R."/>
            <person name="Macchietto M.G."/>
            <person name="Heikkinen L."/>
            <person name="Lakso M."/>
            <person name="Fracchia K.M."/>
            <person name="Antoshechkin I."/>
            <person name="Mortazavi A."/>
            <person name="Wong G."/>
            <person name="Sternberg P.W."/>
        </authorList>
    </citation>
    <scope>NUCLEOTIDE SEQUENCE [LARGE SCALE GENOMIC DNA]</scope>
    <source>
        <strain evidence="2">MT8872</strain>
    </source>
</reference>
<evidence type="ECO:0000313" key="3">
    <source>
        <dbReference type="WBParaSite" id="Pan_g11055.t1"/>
    </source>
</evidence>
<keyword evidence="2" id="KW-1185">Reference proteome</keyword>
<dbReference type="AlphaFoldDB" id="A0A7E4UP32"/>
<feature type="region of interest" description="Disordered" evidence="1">
    <location>
        <begin position="1"/>
        <end position="29"/>
    </location>
</feature>
<proteinExistence type="predicted"/>
<reference evidence="3" key="2">
    <citation type="submission" date="2020-10" db="UniProtKB">
        <authorList>
            <consortium name="WormBaseParasite"/>
        </authorList>
    </citation>
    <scope>IDENTIFICATION</scope>
</reference>